<sequence length="420" mass="48489">MSFILDTPSSPITELSSIGRNNLSLFFDQAKADTFLGEWVNALNDRVDVQQAQELFLDIVARGLWCGNDHAAPDDDQGWYTCMEKNGIAAEMQRRIMDPLYKHIRMTRRCGFWVLESIDTTFRGLWETLEGGQALTRPLGMQQDTTMSLAATSAPKNNTESDFVYTVMDKTRMRDMQLEIFLVVLVSLHITFEIPKLPPTNMKISTLGLLKDDGSLQNLHQLIRHHAPGDFHCQSVITDGYYFLADREVALYYANYAKLRSPLTSTEIMLVQVAIPKRAKEILSRETDGERPRVAEIHWHDPVWKTMVWFCRRNGEDYIRVRDCDLGRVICASLVIGSIPTRCNNDYRDVSSPEQMTEHSALRTNPAKDCPWLATQWMFRHDEGEAFLRLHARLKAYVLTEREHKDWHDQQYRRHGAYLS</sequence>
<dbReference type="Proteomes" id="UP001303473">
    <property type="component" value="Unassembled WGS sequence"/>
</dbReference>
<dbReference type="EMBL" id="MU853877">
    <property type="protein sequence ID" value="KAK3936627.1"/>
    <property type="molecule type" value="Genomic_DNA"/>
</dbReference>
<proteinExistence type="predicted"/>
<protein>
    <submittedName>
        <fullName evidence="1">Uncharacterized protein</fullName>
    </submittedName>
</protein>
<dbReference type="AlphaFoldDB" id="A0AAN6N3C2"/>
<accession>A0AAN6N3C2</accession>
<keyword evidence="2" id="KW-1185">Reference proteome</keyword>
<gene>
    <name evidence="1" type="ORF">QBC46DRAFT_418543</name>
</gene>
<name>A0AAN6N3C2_9PEZI</name>
<evidence type="ECO:0000313" key="2">
    <source>
        <dbReference type="Proteomes" id="UP001303473"/>
    </source>
</evidence>
<evidence type="ECO:0000313" key="1">
    <source>
        <dbReference type="EMBL" id="KAK3936627.1"/>
    </source>
</evidence>
<reference evidence="2" key="1">
    <citation type="journal article" date="2023" name="Mol. Phylogenet. Evol.">
        <title>Genome-scale phylogeny and comparative genomics of the fungal order Sordariales.</title>
        <authorList>
            <person name="Hensen N."/>
            <person name="Bonometti L."/>
            <person name="Westerberg I."/>
            <person name="Brannstrom I.O."/>
            <person name="Guillou S."/>
            <person name="Cros-Aarteil S."/>
            <person name="Calhoun S."/>
            <person name="Haridas S."/>
            <person name="Kuo A."/>
            <person name="Mondo S."/>
            <person name="Pangilinan J."/>
            <person name="Riley R."/>
            <person name="LaButti K."/>
            <person name="Andreopoulos B."/>
            <person name="Lipzen A."/>
            <person name="Chen C."/>
            <person name="Yan M."/>
            <person name="Daum C."/>
            <person name="Ng V."/>
            <person name="Clum A."/>
            <person name="Steindorff A."/>
            <person name="Ohm R.A."/>
            <person name="Martin F."/>
            <person name="Silar P."/>
            <person name="Natvig D.O."/>
            <person name="Lalanne C."/>
            <person name="Gautier V."/>
            <person name="Ament-Velasquez S.L."/>
            <person name="Kruys A."/>
            <person name="Hutchinson M.I."/>
            <person name="Powell A.J."/>
            <person name="Barry K."/>
            <person name="Miller A.N."/>
            <person name="Grigoriev I.V."/>
            <person name="Debuchy R."/>
            <person name="Gladieux P."/>
            <person name="Hiltunen Thoren M."/>
            <person name="Johannesson H."/>
        </authorList>
    </citation>
    <scope>NUCLEOTIDE SEQUENCE [LARGE SCALE GENOMIC DNA]</scope>
    <source>
        <strain evidence="2">CBS 340.73</strain>
    </source>
</reference>
<organism evidence="1 2">
    <name type="scientific">Diplogelasinospora grovesii</name>
    <dbReference type="NCBI Taxonomy" id="303347"/>
    <lineage>
        <taxon>Eukaryota</taxon>
        <taxon>Fungi</taxon>
        <taxon>Dikarya</taxon>
        <taxon>Ascomycota</taxon>
        <taxon>Pezizomycotina</taxon>
        <taxon>Sordariomycetes</taxon>
        <taxon>Sordariomycetidae</taxon>
        <taxon>Sordariales</taxon>
        <taxon>Diplogelasinosporaceae</taxon>
        <taxon>Diplogelasinospora</taxon>
    </lineage>
</organism>
<comment type="caution">
    <text evidence="1">The sequence shown here is derived from an EMBL/GenBank/DDBJ whole genome shotgun (WGS) entry which is preliminary data.</text>
</comment>